<sequence>MGKGKGKGRGKNKPDKPDLAPQSAPYLSRTQRPAPHATIALTTYEILEAILLRVDEQTLLVSAQRVSTLWHRVMSTSVRLQRRLFFRSSPLPPPPPPGTTATITRNFNTFLKRTFPCLLPERNYCHWMLLPPFLRPPTTATTTDVTTMHNQLRLAPFRMAGYPSASSCWRPAILDARYAGTRRRAFARAGASWRRMLPADLAVRRVAVTSAVPGGGGVQEVVRVVEIVPGEEMTMGEYYDVVCDVNFRRRDGSGEWGEVQGVKGSERGWSREPIW</sequence>
<evidence type="ECO:0008006" key="4">
    <source>
        <dbReference type="Google" id="ProtNLM"/>
    </source>
</evidence>
<name>A0AAN6MI27_9PEZI</name>
<reference evidence="2" key="1">
    <citation type="journal article" date="2023" name="Mol. Phylogenet. Evol.">
        <title>Genome-scale phylogeny and comparative genomics of the fungal order Sordariales.</title>
        <authorList>
            <person name="Hensen N."/>
            <person name="Bonometti L."/>
            <person name="Westerberg I."/>
            <person name="Brannstrom I.O."/>
            <person name="Guillou S."/>
            <person name="Cros-Aarteil S."/>
            <person name="Calhoun S."/>
            <person name="Haridas S."/>
            <person name="Kuo A."/>
            <person name="Mondo S."/>
            <person name="Pangilinan J."/>
            <person name="Riley R."/>
            <person name="LaButti K."/>
            <person name="Andreopoulos B."/>
            <person name="Lipzen A."/>
            <person name="Chen C."/>
            <person name="Yan M."/>
            <person name="Daum C."/>
            <person name="Ng V."/>
            <person name="Clum A."/>
            <person name="Steindorff A."/>
            <person name="Ohm R.A."/>
            <person name="Martin F."/>
            <person name="Silar P."/>
            <person name="Natvig D.O."/>
            <person name="Lalanne C."/>
            <person name="Gautier V."/>
            <person name="Ament-Velasquez S.L."/>
            <person name="Kruys A."/>
            <person name="Hutchinson M.I."/>
            <person name="Powell A.J."/>
            <person name="Barry K."/>
            <person name="Miller A.N."/>
            <person name="Grigoriev I.V."/>
            <person name="Debuchy R."/>
            <person name="Gladieux P."/>
            <person name="Hiltunen Thoren M."/>
            <person name="Johannesson H."/>
        </authorList>
    </citation>
    <scope>NUCLEOTIDE SEQUENCE</scope>
    <source>
        <strain evidence="2">CBS 103.79</strain>
    </source>
</reference>
<gene>
    <name evidence="2" type="ORF">C8A05DRAFT_35032</name>
</gene>
<proteinExistence type="predicted"/>
<dbReference type="EMBL" id="MU855592">
    <property type="protein sequence ID" value="KAK3901282.1"/>
    <property type="molecule type" value="Genomic_DNA"/>
</dbReference>
<dbReference type="AlphaFoldDB" id="A0AAN6MI27"/>
<feature type="region of interest" description="Disordered" evidence="1">
    <location>
        <begin position="1"/>
        <end position="32"/>
    </location>
</feature>
<evidence type="ECO:0000256" key="1">
    <source>
        <dbReference type="SAM" id="MobiDB-lite"/>
    </source>
</evidence>
<accession>A0AAN6MI27</accession>
<reference evidence="2" key="2">
    <citation type="submission" date="2023-05" db="EMBL/GenBank/DDBJ databases">
        <authorList>
            <consortium name="Lawrence Berkeley National Laboratory"/>
            <person name="Steindorff A."/>
            <person name="Hensen N."/>
            <person name="Bonometti L."/>
            <person name="Westerberg I."/>
            <person name="Brannstrom I.O."/>
            <person name="Guillou S."/>
            <person name="Cros-Aarteil S."/>
            <person name="Calhoun S."/>
            <person name="Haridas S."/>
            <person name="Kuo A."/>
            <person name="Mondo S."/>
            <person name="Pangilinan J."/>
            <person name="Riley R."/>
            <person name="Labutti K."/>
            <person name="Andreopoulos B."/>
            <person name="Lipzen A."/>
            <person name="Chen C."/>
            <person name="Yanf M."/>
            <person name="Daum C."/>
            <person name="Ng V."/>
            <person name="Clum A."/>
            <person name="Ohm R."/>
            <person name="Martin F."/>
            <person name="Silar P."/>
            <person name="Natvig D."/>
            <person name="Lalanne C."/>
            <person name="Gautier V."/>
            <person name="Ament-Velasquez S.L."/>
            <person name="Kruys A."/>
            <person name="Hutchinson M.I."/>
            <person name="Powell A.J."/>
            <person name="Barry K."/>
            <person name="Miller A.N."/>
            <person name="Grigoriev I.V."/>
            <person name="Debuchy R."/>
            <person name="Gladieux P."/>
            <person name="Thoren M.H."/>
            <person name="Johannesson H."/>
        </authorList>
    </citation>
    <scope>NUCLEOTIDE SEQUENCE</scope>
    <source>
        <strain evidence="2">CBS 103.79</strain>
    </source>
</reference>
<keyword evidence="3" id="KW-1185">Reference proteome</keyword>
<evidence type="ECO:0000313" key="3">
    <source>
        <dbReference type="Proteomes" id="UP001303889"/>
    </source>
</evidence>
<feature type="compositionally biased region" description="Basic residues" evidence="1">
    <location>
        <begin position="1"/>
        <end position="11"/>
    </location>
</feature>
<organism evidence="2 3">
    <name type="scientific">Staphylotrichum tortipilum</name>
    <dbReference type="NCBI Taxonomy" id="2831512"/>
    <lineage>
        <taxon>Eukaryota</taxon>
        <taxon>Fungi</taxon>
        <taxon>Dikarya</taxon>
        <taxon>Ascomycota</taxon>
        <taxon>Pezizomycotina</taxon>
        <taxon>Sordariomycetes</taxon>
        <taxon>Sordariomycetidae</taxon>
        <taxon>Sordariales</taxon>
        <taxon>Chaetomiaceae</taxon>
        <taxon>Staphylotrichum</taxon>
    </lineage>
</organism>
<dbReference type="SUPFAM" id="SSF81383">
    <property type="entry name" value="F-box domain"/>
    <property type="match status" value="1"/>
</dbReference>
<dbReference type="InterPro" id="IPR036047">
    <property type="entry name" value="F-box-like_dom_sf"/>
</dbReference>
<evidence type="ECO:0000313" key="2">
    <source>
        <dbReference type="EMBL" id="KAK3901282.1"/>
    </source>
</evidence>
<protein>
    <recommendedName>
        <fullName evidence="4">F-box domain-containing protein</fullName>
    </recommendedName>
</protein>
<comment type="caution">
    <text evidence="2">The sequence shown here is derived from an EMBL/GenBank/DDBJ whole genome shotgun (WGS) entry which is preliminary data.</text>
</comment>
<dbReference type="Proteomes" id="UP001303889">
    <property type="component" value="Unassembled WGS sequence"/>
</dbReference>